<sequence>MKTPKTRSPYITSTNTQFIPKIFLKNGVMTGSDATIPRAPAKARRV</sequence>
<evidence type="ECO:0000313" key="2">
    <source>
        <dbReference type="Proteomes" id="UP000600139"/>
    </source>
</evidence>
<dbReference type="Proteomes" id="UP000600139">
    <property type="component" value="Unassembled WGS sequence"/>
</dbReference>
<dbReference type="RefSeq" id="WP_200352045.1">
    <property type="nucleotide sequence ID" value="NZ_BAABHZ010000006.1"/>
</dbReference>
<organism evidence="1 2">
    <name type="scientific">Luteolibacter yonseiensis</name>
    <dbReference type="NCBI Taxonomy" id="1144680"/>
    <lineage>
        <taxon>Bacteria</taxon>
        <taxon>Pseudomonadati</taxon>
        <taxon>Verrucomicrobiota</taxon>
        <taxon>Verrucomicrobiia</taxon>
        <taxon>Verrucomicrobiales</taxon>
        <taxon>Verrucomicrobiaceae</taxon>
        <taxon>Luteolibacter</taxon>
    </lineage>
</organism>
<comment type="caution">
    <text evidence="1">The sequence shown here is derived from an EMBL/GenBank/DDBJ whole genome shotgun (WGS) entry which is preliminary data.</text>
</comment>
<protein>
    <submittedName>
        <fullName evidence="1">Uncharacterized protein</fullName>
    </submittedName>
</protein>
<evidence type="ECO:0000313" key="1">
    <source>
        <dbReference type="EMBL" id="MBK1816738.1"/>
    </source>
</evidence>
<keyword evidence="2" id="KW-1185">Reference proteome</keyword>
<dbReference type="EMBL" id="JAENIK010000011">
    <property type="protein sequence ID" value="MBK1816738.1"/>
    <property type="molecule type" value="Genomic_DNA"/>
</dbReference>
<proteinExistence type="predicted"/>
<dbReference type="AlphaFoldDB" id="A0A934R1N3"/>
<accession>A0A934R1N3</accession>
<gene>
    <name evidence="1" type="ORF">JIN84_14020</name>
</gene>
<reference evidence="1" key="1">
    <citation type="submission" date="2021-01" db="EMBL/GenBank/DDBJ databases">
        <title>Modified the classification status of verrucomicrobia.</title>
        <authorList>
            <person name="Feng X."/>
        </authorList>
    </citation>
    <scope>NUCLEOTIDE SEQUENCE</scope>
    <source>
        <strain evidence="1">JCM 18052</strain>
    </source>
</reference>
<name>A0A934R1N3_9BACT</name>